<evidence type="ECO:0000256" key="4">
    <source>
        <dbReference type="ARBA" id="ARBA00017172"/>
    </source>
</evidence>
<accession>G8NS14</accession>
<evidence type="ECO:0000256" key="5">
    <source>
        <dbReference type="ARBA" id="ARBA00023002"/>
    </source>
</evidence>
<dbReference type="InterPro" id="IPR035807">
    <property type="entry name" value="PDC_E1_N"/>
</dbReference>
<evidence type="ECO:0000259" key="14">
    <source>
        <dbReference type="Pfam" id="PF22613"/>
    </source>
</evidence>
<comment type="cofactor">
    <cofactor evidence="1 9">
        <name>thiamine diphosphate</name>
        <dbReference type="ChEBI" id="CHEBI:58937"/>
    </cofactor>
</comment>
<evidence type="ECO:0000256" key="1">
    <source>
        <dbReference type="ARBA" id="ARBA00001964"/>
    </source>
</evidence>
<dbReference type="Pfam" id="PF17831">
    <property type="entry name" value="PDH_E1_M"/>
    <property type="match status" value="1"/>
</dbReference>
<dbReference type="PANTHER" id="PTHR43825">
    <property type="entry name" value="PYRUVATE DEHYDROGENASE E1 COMPONENT"/>
    <property type="match status" value="1"/>
</dbReference>
<dbReference type="InterPro" id="IPR004660">
    <property type="entry name" value="PDH_E1"/>
</dbReference>
<comment type="function">
    <text evidence="2 9">Component of the pyruvate dehydrogenase (PDH) complex, that catalyzes the overall conversion of pyruvate to acetyl-CoA and CO(2).</text>
</comment>
<dbReference type="EMBL" id="CP003130">
    <property type="protein sequence ID" value="AEU36222.1"/>
    <property type="molecule type" value="Genomic_DNA"/>
</dbReference>
<comment type="cofactor">
    <cofactor evidence="10">
        <name>Mg(2+)</name>
        <dbReference type="ChEBI" id="CHEBI:18420"/>
    </cofactor>
</comment>
<feature type="binding site" evidence="10">
    <location>
        <position position="269"/>
    </location>
    <ligand>
        <name>Mg(2+)</name>
        <dbReference type="ChEBI" id="CHEBI:18420"/>
    </ligand>
</feature>
<dbReference type="InterPro" id="IPR051157">
    <property type="entry name" value="PDH/Transketolase"/>
</dbReference>
<dbReference type="Pfam" id="PF00456">
    <property type="entry name" value="Transketolase_N"/>
    <property type="match status" value="1"/>
</dbReference>
<keyword evidence="10" id="KW-0460">Magnesium</keyword>
<dbReference type="InterPro" id="IPR009014">
    <property type="entry name" value="Transketo_C/PFOR_II"/>
</dbReference>
<evidence type="ECO:0000256" key="2">
    <source>
        <dbReference type="ARBA" id="ARBA00003157"/>
    </source>
</evidence>
<keyword evidence="7 9" id="KW-0670">Pyruvate</keyword>
<dbReference type="FunFam" id="3.40.50.970:FF:000011">
    <property type="entry name" value="Pyruvate dehydrogenase E1 component"/>
    <property type="match status" value="1"/>
</dbReference>
<evidence type="ECO:0000256" key="11">
    <source>
        <dbReference type="SAM" id="MobiDB-lite"/>
    </source>
</evidence>
<evidence type="ECO:0000259" key="12">
    <source>
        <dbReference type="Pfam" id="PF00456"/>
    </source>
</evidence>
<dbReference type="STRING" id="682795.AciX8_1886"/>
<evidence type="ECO:0000256" key="8">
    <source>
        <dbReference type="ARBA" id="ARBA00051231"/>
    </source>
</evidence>
<dbReference type="GO" id="GO:0004739">
    <property type="term" value="F:pyruvate dehydrogenase (acetyl-transferring) activity"/>
    <property type="evidence" value="ECO:0007669"/>
    <property type="project" value="UniProtKB-EC"/>
</dbReference>
<feature type="domain" description="Transketolase-like C-terminal" evidence="14">
    <location>
        <begin position="720"/>
        <end position="852"/>
    </location>
</feature>
<dbReference type="Gene3D" id="3.40.50.970">
    <property type="match status" value="2"/>
</dbReference>
<evidence type="ECO:0000313" key="15">
    <source>
        <dbReference type="EMBL" id="AEU36222.1"/>
    </source>
</evidence>
<dbReference type="InterPro" id="IPR029061">
    <property type="entry name" value="THDP-binding"/>
</dbReference>
<keyword evidence="5 9" id="KW-0560">Oxidoreductase</keyword>
<evidence type="ECO:0000256" key="7">
    <source>
        <dbReference type="ARBA" id="ARBA00023317"/>
    </source>
</evidence>
<dbReference type="SUPFAM" id="SSF52922">
    <property type="entry name" value="TK C-terminal domain-like"/>
    <property type="match status" value="1"/>
</dbReference>
<evidence type="ECO:0000259" key="13">
    <source>
        <dbReference type="Pfam" id="PF17831"/>
    </source>
</evidence>
<keyword evidence="6 9" id="KW-0786">Thiamine pyrophosphate</keyword>
<dbReference type="SUPFAM" id="SSF52518">
    <property type="entry name" value="Thiamin diphosphate-binding fold (THDP-binding)"/>
    <property type="match status" value="2"/>
</dbReference>
<evidence type="ECO:0000256" key="3">
    <source>
        <dbReference type="ARBA" id="ARBA00012281"/>
    </source>
</evidence>
<reference evidence="15 16" key="1">
    <citation type="submission" date="2011-11" db="EMBL/GenBank/DDBJ databases">
        <title>Complete sequence of Granulicella mallensis MP5ACTX8.</title>
        <authorList>
            <consortium name="US DOE Joint Genome Institute"/>
            <person name="Lucas S."/>
            <person name="Copeland A."/>
            <person name="Lapidus A."/>
            <person name="Cheng J.-F."/>
            <person name="Goodwin L."/>
            <person name="Pitluck S."/>
            <person name="Peters L."/>
            <person name="Lu M."/>
            <person name="Detter J.C."/>
            <person name="Han C."/>
            <person name="Tapia R."/>
            <person name="Land M."/>
            <person name="Hauser L."/>
            <person name="Kyrpides N."/>
            <person name="Ivanova N."/>
            <person name="Mikhailova N."/>
            <person name="Pagani I."/>
            <person name="Rawat S."/>
            <person name="Mannisto M."/>
            <person name="Haggblom M."/>
            <person name="Woyke T."/>
        </authorList>
    </citation>
    <scope>NUCLEOTIDE SEQUENCE [LARGE SCALE GENOMIC DNA]</scope>
    <source>
        <strain evidence="16">ATCC BAA-1857 / DSM 23137 / MP5ACTX8</strain>
    </source>
</reference>
<dbReference type="Proteomes" id="UP000007113">
    <property type="component" value="Chromosome"/>
</dbReference>
<evidence type="ECO:0000256" key="10">
    <source>
        <dbReference type="PIRSR" id="PIRSR000156-1"/>
    </source>
</evidence>
<dbReference type="Pfam" id="PF22613">
    <property type="entry name" value="Transketolase_C_1"/>
    <property type="match status" value="1"/>
</dbReference>
<proteinExistence type="predicted"/>
<comment type="catalytic activity">
    <reaction evidence="8 9">
        <text>N(6)-[(R)-lipoyl]-L-lysyl-[protein] + pyruvate + H(+) = N(6)-[(R)-S(8)-acetyldihydrolipoyl]-L-lysyl-[protein] + CO2</text>
        <dbReference type="Rhea" id="RHEA:19189"/>
        <dbReference type="Rhea" id="RHEA-COMP:10474"/>
        <dbReference type="Rhea" id="RHEA-COMP:10478"/>
        <dbReference type="ChEBI" id="CHEBI:15361"/>
        <dbReference type="ChEBI" id="CHEBI:15378"/>
        <dbReference type="ChEBI" id="CHEBI:16526"/>
        <dbReference type="ChEBI" id="CHEBI:83099"/>
        <dbReference type="ChEBI" id="CHEBI:83111"/>
        <dbReference type="EC" id="1.2.4.1"/>
    </reaction>
</comment>
<dbReference type="NCBIfam" id="TIGR00759">
    <property type="entry name" value="aceE"/>
    <property type="match status" value="1"/>
</dbReference>
<dbReference type="RefSeq" id="WP_014265101.1">
    <property type="nucleotide sequence ID" value="NC_016631.1"/>
</dbReference>
<evidence type="ECO:0000256" key="9">
    <source>
        <dbReference type="PIRNR" id="PIRNR000156"/>
    </source>
</evidence>
<dbReference type="EC" id="1.2.4.1" evidence="3 9"/>
<feature type="domain" description="Transketolase N-terminal" evidence="12">
    <location>
        <begin position="87"/>
        <end position="307"/>
    </location>
</feature>
<evidence type="ECO:0000256" key="6">
    <source>
        <dbReference type="ARBA" id="ARBA00023052"/>
    </source>
</evidence>
<dbReference type="InterPro" id="IPR055152">
    <property type="entry name" value="Transketolase-like_C_2"/>
</dbReference>
<organism evidence="15 16">
    <name type="scientific">Granulicella mallensis (strain ATCC BAA-1857 / DSM 23137 / MP5ACTX8)</name>
    <dbReference type="NCBI Taxonomy" id="682795"/>
    <lineage>
        <taxon>Bacteria</taxon>
        <taxon>Pseudomonadati</taxon>
        <taxon>Acidobacteriota</taxon>
        <taxon>Terriglobia</taxon>
        <taxon>Terriglobales</taxon>
        <taxon>Acidobacteriaceae</taxon>
        <taxon>Granulicella</taxon>
    </lineage>
</organism>
<gene>
    <name evidence="15" type="ordered locus">AciX8_1886</name>
</gene>
<dbReference type="KEGG" id="gma:AciX8_1886"/>
<feature type="binding site" evidence="10">
    <location>
        <position position="267"/>
    </location>
    <ligand>
        <name>Mg(2+)</name>
        <dbReference type="ChEBI" id="CHEBI:18420"/>
    </ligand>
</feature>
<dbReference type="OrthoDB" id="9759664at2"/>
<dbReference type="eggNOG" id="COG2609">
    <property type="taxonomic scope" value="Bacteria"/>
</dbReference>
<dbReference type="PIRSF" id="PIRSF000156">
    <property type="entry name" value="Pyruvate_dh_E1"/>
    <property type="match status" value="1"/>
</dbReference>
<dbReference type="CDD" id="cd02017">
    <property type="entry name" value="TPP_E1_EcPDC_like"/>
    <property type="match status" value="1"/>
</dbReference>
<keyword evidence="10" id="KW-0479">Metal-binding</keyword>
<protein>
    <recommendedName>
        <fullName evidence="4 9">Pyruvate dehydrogenase E1 component</fullName>
        <ecNumber evidence="3 9">1.2.4.1</ecNumber>
    </recommendedName>
</protein>
<dbReference type="Gene3D" id="3.40.50.920">
    <property type="match status" value="1"/>
</dbReference>
<feature type="domain" description="Pyruvate dehydrogenase E1 component middle" evidence="13">
    <location>
        <begin position="486"/>
        <end position="705"/>
    </location>
</feature>
<feature type="binding site" evidence="10">
    <location>
        <position position="237"/>
    </location>
    <ligand>
        <name>Mg(2+)</name>
        <dbReference type="ChEBI" id="CHEBI:18420"/>
    </ligand>
</feature>
<dbReference type="GO" id="GO:0046872">
    <property type="term" value="F:metal ion binding"/>
    <property type="evidence" value="ECO:0007669"/>
    <property type="project" value="UniProtKB-KW"/>
</dbReference>
<evidence type="ECO:0000313" key="16">
    <source>
        <dbReference type="Proteomes" id="UP000007113"/>
    </source>
</evidence>
<dbReference type="InterPro" id="IPR005474">
    <property type="entry name" value="Transketolase_N"/>
</dbReference>
<sequence length="894" mass="99318">MPTNVDEAVKTDMTAEVAEWIEAFDEVVAQDWEQGAALLSALRTRAREAGVSATGDVTTPYHNTIPKHDEVPYPGDRSLERRVEALIRWNAMAMVHKQNKYDAGIGGHISTYSSLATLLEVGFNHFFHAKYPSANGEQPGDFIYFQGHASPGVYARAYLEGRFDDARLKNFRHELRGEPGLSSYPHPWLMQDFWQFPTVSMGIGPLNAIYQARFMKYLENRSLIEKTDRKVWAFVGDGETDEVDTLGAISLGSREHLDNLIFVVNCNLQRLDGPVRGNKRIIDELEGMFRGAGWNVIKVIWGSDWDELFERDHQGLLLKRMEECVDGDFQAYKAKGGAYLRQHFFGKYPELVKLVEDKTDEELGKLHRGGHDPAKIYNAYKRALEHKGGPTVILAKTVKGYGIAAAQARNATHSEKKLTDEGLAAFVQRFDIPIPEAAAKDATFYRPDPSDPAIQYMQSRRSALGGYLPAREVPKSTFVAPKIDFFKEWLGGSKGRAVSTTTAFVGGMLRAMLKEPTIGKLIVPIVPDEGRTFGMESVISQVGIYAPEGQKYTPHDSDMLLKYREEKSGQILEEGITEAGSMASFTAAGTAYTNYKIPMVPFYMYYSMFGFQRIGDMAWAFADSRGKGFLMGGTAGRTTMLGEGLQHQDGHSPVISGTIPTCLTYDPAYAFEMAVVLQDGLRRMYEAGEDCYYYITMYNEDYAMPAMPEGEGVREGILRGIYKFKAAEKTAQVQLFGSGPILNEAVRAQQILAEKYNIAADVWSVTSYNELRRDCLDTERFNRLHPSEKEKTPYIVQALGKAAGPIVAASDYMKSLPDSLSPWLGSRLVSLGTDGFGRSDNREHLRRHFEVDAESIVAAALSKLAREGVVKPKVAEKAFAELGLNTEGSGAAHA</sequence>
<feature type="region of interest" description="Disordered" evidence="11">
    <location>
        <begin position="53"/>
        <end position="74"/>
    </location>
</feature>
<keyword evidence="16" id="KW-1185">Reference proteome</keyword>
<dbReference type="PANTHER" id="PTHR43825:SF3">
    <property type="entry name" value="PYRUVATE DEHYDROGENASE E1 COMPONENT"/>
    <property type="match status" value="1"/>
</dbReference>
<dbReference type="AlphaFoldDB" id="G8NS14"/>
<dbReference type="HOGENOM" id="CLU_009154_2_0_0"/>
<name>G8NS14_GRAMM</name>
<dbReference type="InterPro" id="IPR041621">
    <property type="entry name" value="PDH_E1_M"/>
</dbReference>